<dbReference type="Pfam" id="PF18967">
    <property type="entry name" value="PycTM"/>
    <property type="match status" value="1"/>
</dbReference>
<dbReference type="RefSeq" id="WP_057744722.1">
    <property type="nucleotide sequence ID" value="NZ_BJLU01000007.1"/>
</dbReference>
<comment type="caution">
    <text evidence="9">The sequence shown here is derived from an EMBL/GenBank/DDBJ whole genome shotgun (WGS) entry which is preliminary data.</text>
</comment>
<dbReference type="GO" id="GO:0051607">
    <property type="term" value="P:defense response to virus"/>
    <property type="evidence" value="ECO:0007669"/>
    <property type="project" value="UniProtKB-KW"/>
</dbReference>
<dbReference type="InterPro" id="IPR043760">
    <property type="entry name" value="PycTM_dom"/>
</dbReference>
<reference evidence="9 10" key="1">
    <citation type="journal article" date="2015" name="Genome Announc.">
        <title>Expanding the biotechnology potential of lactobacilli through comparative genomics of 213 strains and associated genera.</title>
        <authorList>
            <person name="Sun Z."/>
            <person name="Harris H.M."/>
            <person name="McCann A."/>
            <person name="Guo C."/>
            <person name="Argimon S."/>
            <person name="Zhang W."/>
            <person name="Yang X."/>
            <person name="Jeffery I.B."/>
            <person name="Cooney J.C."/>
            <person name="Kagawa T.F."/>
            <person name="Liu W."/>
            <person name="Song Y."/>
            <person name="Salvetti E."/>
            <person name="Wrobel A."/>
            <person name="Rasinkangas P."/>
            <person name="Parkhill J."/>
            <person name="Rea M.C."/>
            <person name="O'Sullivan O."/>
            <person name="Ritari J."/>
            <person name="Douillard F.P."/>
            <person name="Paul Ross R."/>
            <person name="Yang R."/>
            <person name="Briner A.E."/>
            <person name="Felis G.E."/>
            <person name="de Vos W.M."/>
            <person name="Barrangou R."/>
            <person name="Klaenhammer T.R."/>
            <person name="Caufield P.W."/>
            <person name="Cui Y."/>
            <person name="Zhang H."/>
            <person name="O'Toole P.W."/>
        </authorList>
    </citation>
    <scope>NUCLEOTIDE SEQUENCE [LARGE SCALE GENOMIC DNA]</scope>
    <source>
        <strain evidence="9 10">DSM 20410</strain>
    </source>
</reference>
<gene>
    <name evidence="9" type="ORF">IV50_GL000546</name>
</gene>
<evidence type="ECO:0000313" key="10">
    <source>
        <dbReference type="Proteomes" id="UP000051992"/>
    </source>
</evidence>
<evidence type="ECO:0000259" key="8">
    <source>
        <dbReference type="Pfam" id="PF18967"/>
    </source>
</evidence>
<keyword evidence="7" id="KW-0472">Membrane</keyword>
<evidence type="ECO:0000256" key="7">
    <source>
        <dbReference type="ARBA" id="ARBA00023136"/>
    </source>
</evidence>
<keyword evidence="5" id="KW-1133">Transmembrane helix</keyword>
<evidence type="ECO:0000256" key="1">
    <source>
        <dbReference type="ARBA" id="ARBA00004236"/>
    </source>
</evidence>
<keyword evidence="4" id="KW-0547">Nucleotide-binding</keyword>
<feature type="domain" description="Pycsar effector protein" evidence="8">
    <location>
        <begin position="25"/>
        <end position="191"/>
    </location>
</feature>
<evidence type="ECO:0000313" key="9">
    <source>
        <dbReference type="EMBL" id="KRN46278.1"/>
    </source>
</evidence>
<keyword evidence="3" id="KW-0812">Transmembrane</keyword>
<dbReference type="GO" id="GO:0005886">
    <property type="term" value="C:plasma membrane"/>
    <property type="evidence" value="ECO:0007669"/>
    <property type="project" value="UniProtKB-SubCell"/>
</dbReference>
<evidence type="ECO:0000256" key="5">
    <source>
        <dbReference type="ARBA" id="ARBA00022989"/>
    </source>
</evidence>
<proteinExistence type="predicted"/>
<evidence type="ECO:0000256" key="3">
    <source>
        <dbReference type="ARBA" id="ARBA00022692"/>
    </source>
</evidence>
<sequence>METENAQSNSDNNTDKLISDLNLSLERTTKLIERSDTKASIMITALSIIFGIIFRDSFIKIAKKIVKHNLETRSFWNILYLLISLAAILGLFIGLTYLITTLIPRLNKKYTEETSSGDDSIYFFDSVSNMAFNDFTKLYKSTIDDSQKQILQIEKQLYINSEIASQKYHFLKRGIFISFTSILSLIILFVIGLVMLKMK</sequence>
<dbReference type="AlphaFoldDB" id="A0A0R2H3R2"/>
<dbReference type="Proteomes" id="UP000051992">
    <property type="component" value="Unassembled WGS sequence"/>
</dbReference>
<protein>
    <recommendedName>
        <fullName evidence="8">Pycsar effector protein domain-containing protein</fullName>
    </recommendedName>
</protein>
<organism evidence="9 10">
    <name type="scientific">Weissella viridescens</name>
    <name type="common">Lactobacillus viridescens</name>
    <dbReference type="NCBI Taxonomy" id="1629"/>
    <lineage>
        <taxon>Bacteria</taxon>
        <taxon>Bacillati</taxon>
        <taxon>Bacillota</taxon>
        <taxon>Bacilli</taxon>
        <taxon>Lactobacillales</taxon>
        <taxon>Lactobacillaceae</taxon>
        <taxon>Weissella</taxon>
    </lineage>
</organism>
<keyword evidence="2" id="KW-1003">Cell membrane</keyword>
<comment type="subcellular location">
    <subcellularLocation>
        <location evidence="1">Cell membrane</location>
    </subcellularLocation>
</comment>
<evidence type="ECO:0000256" key="4">
    <source>
        <dbReference type="ARBA" id="ARBA00022741"/>
    </source>
</evidence>
<dbReference type="GO" id="GO:0000166">
    <property type="term" value="F:nucleotide binding"/>
    <property type="evidence" value="ECO:0007669"/>
    <property type="project" value="UniProtKB-KW"/>
</dbReference>
<accession>A0A0R2H3R2</accession>
<keyword evidence="6" id="KW-0051">Antiviral defense</keyword>
<dbReference type="PATRIC" id="fig|1629.5.peg.550"/>
<keyword evidence="10" id="KW-1185">Reference proteome</keyword>
<dbReference type="EMBL" id="JQBM01000002">
    <property type="protein sequence ID" value="KRN46278.1"/>
    <property type="molecule type" value="Genomic_DNA"/>
</dbReference>
<evidence type="ECO:0000256" key="6">
    <source>
        <dbReference type="ARBA" id="ARBA00023118"/>
    </source>
</evidence>
<evidence type="ECO:0000256" key="2">
    <source>
        <dbReference type="ARBA" id="ARBA00022475"/>
    </source>
</evidence>
<name>A0A0R2H3R2_WEIVI</name>